<evidence type="ECO:0000259" key="5">
    <source>
        <dbReference type="Pfam" id="PF00675"/>
    </source>
</evidence>
<dbReference type="SUPFAM" id="SSF63411">
    <property type="entry name" value="LuxS/MPP-like metallohydrolase"/>
    <property type="match status" value="4"/>
</dbReference>
<feature type="domain" description="Peptidase M16 C-terminal" evidence="6">
    <location>
        <begin position="212"/>
        <end position="387"/>
    </location>
</feature>
<protein>
    <submittedName>
        <fullName evidence="7">Pitrilysin family protein</fullName>
    </submittedName>
</protein>
<dbReference type="PROSITE" id="PS00143">
    <property type="entry name" value="INSULINASE"/>
    <property type="match status" value="1"/>
</dbReference>
<reference evidence="7" key="1">
    <citation type="submission" date="2023-07" db="EMBL/GenBank/DDBJ databases">
        <title>Two novel species in the genus Flavivirga.</title>
        <authorList>
            <person name="Kwon K."/>
        </authorList>
    </citation>
    <scope>NUCLEOTIDE SEQUENCE</scope>
    <source>
        <strain evidence="7">KACC 14157</strain>
    </source>
</reference>
<feature type="domain" description="Peptidase M16 N-terminal" evidence="5">
    <location>
        <begin position="540"/>
        <end position="634"/>
    </location>
</feature>
<dbReference type="InterPro" id="IPR001431">
    <property type="entry name" value="Pept_M16_Zn_BS"/>
</dbReference>
<sequence length="937" mass="104088">MTRKQLSRLKQCALLVFILNIVNFSNAQITQKFSKVKELGGIEEYLYTPNGMNILLVQDNSAPVVTVQIVYRVGSKHEVTGNTGSTHLLEHLMFKGTEKFNKRKRTSIDSKLNSIGAQMNATTWNDRTNYYETIPSDKIEIALEIEADRMRNSLLLKEDKDAEMTVVRNEFERGENNPNSLLSKEMWATAYMAHPYHHSTIGWRSDIENMPIEVLRKFYNTYYWPDNATLTIIGDFQKESLFKLIDKYFGKITKAPHTMPQPYTTEPEQLGPRRIVIKKTGQQGIVSIGYKIPGRMHEDLPALKVLSEIIGSGTSSVINKTFVDTGLALFGYSNSSNFKDVGMFTVALGFAPDKDHDAMNTQLLEMVEKVKLEGVSQKDVNRIVAKLNAQTILSRDGSGSIAGQLNEAIAGGDWTDYINGNERLSKVTAEDVKRVANLYLLEDQSTTGYFVPKIPGGNNSAPQKAANYIHENNSKYFYRNPEHINEGSQKDSSIISQEHFSEIISAYKTIEVSAKGEKFTRENIAGIDVITAKTGAKDFLTVSASFPIGDYLNTKGNEMVPSLTTQMLSKGTTINDKFQFSQKLEKLGVSLYVSAGTHKVSIGFKCLKKDLNTVISLLAEELRYPLFDEKEFELLKQQNEGGMKRRLTDPGTQGHTALSQAIYPKGHPNYSTDIQTSIDDLKKVTLDELKVFHKTYFGTGGMHLVAVGDVDTKALYTALKSAFKGWDGGVNAKAKFENPTKVNALTKVVTIPQKPSAEMFIGQYTGIQRMDEDYLPFYMGTSILGGGFSGRLMRTVRDHDGLTYSIEASHSGHTYAGGYWSVNASFNPNLFQKGLDATMVQIKKWVDGGVTAEELAAKKTNLTGNFKVGLSTTSGLSGALLSFVERGLEPSYIDQYSKDIEAVTLEEVNKAIKKYIDLDKLIIIKSGSLDESGTPLN</sequence>
<dbReference type="InterPro" id="IPR011765">
    <property type="entry name" value="Pept_M16_N"/>
</dbReference>
<evidence type="ECO:0000313" key="8">
    <source>
        <dbReference type="Proteomes" id="UP001176891"/>
    </source>
</evidence>
<evidence type="ECO:0000256" key="4">
    <source>
        <dbReference type="SAM" id="SignalP"/>
    </source>
</evidence>
<feature type="domain" description="Peptidase M16 N-terminal" evidence="5">
    <location>
        <begin position="54"/>
        <end position="201"/>
    </location>
</feature>
<feature type="signal peptide" evidence="4">
    <location>
        <begin position="1"/>
        <end position="27"/>
    </location>
</feature>
<comment type="similarity">
    <text evidence="2 3">Belongs to the peptidase M16 family.</text>
</comment>
<feature type="chain" id="PRO_5045802258" evidence="4">
    <location>
        <begin position="28"/>
        <end position="937"/>
    </location>
</feature>
<dbReference type="RefSeq" id="WP_303280369.1">
    <property type="nucleotide sequence ID" value="NZ_BAABCZ010000016.1"/>
</dbReference>
<dbReference type="Pfam" id="PF00675">
    <property type="entry name" value="Peptidase_M16"/>
    <property type="match status" value="2"/>
</dbReference>
<organism evidence="7 8">
    <name type="scientific">Flavivirga amylovorans</name>
    <dbReference type="NCBI Taxonomy" id="870486"/>
    <lineage>
        <taxon>Bacteria</taxon>
        <taxon>Pseudomonadati</taxon>
        <taxon>Bacteroidota</taxon>
        <taxon>Flavobacteriia</taxon>
        <taxon>Flavobacteriales</taxon>
        <taxon>Flavobacteriaceae</taxon>
        <taxon>Flavivirga</taxon>
    </lineage>
</organism>
<dbReference type="InterPro" id="IPR011249">
    <property type="entry name" value="Metalloenz_LuxS/M16"/>
</dbReference>
<feature type="domain" description="Peptidase M16 C-terminal" evidence="6">
    <location>
        <begin position="683"/>
        <end position="862"/>
    </location>
</feature>
<proteinExistence type="inferred from homology"/>
<keyword evidence="8" id="KW-1185">Reference proteome</keyword>
<name>A0ABT8WWH3_9FLAO</name>
<dbReference type="PANTHER" id="PTHR11851:SF49">
    <property type="entry name" value="MITOCHONDRIAL-PROCESSING PEPTIDASE SUBUNIT ALPHA"/>
    <property type="match status" value="1"/>
</dbReference>
<gene>
    <name evidence="7" type="ORF">Q4Q39_00265</name>
</gene>
<evidence type="ECO:0000259" key="6">
    <source>
        <dbReference type="Pfam" id="PF05193"/>
    </source>
</evidence>
<dbReference type="EMBL" id="JAUOEM010000001">
    <property type="protein sequence ID" value="MDO5985823.1"/>
    <property type="molecule type" value="Genomic_DNA"/>
</dbReference>
<accession>A0ABT8WWH3</accession>
<comment type="cofactor">
    <cofactor evidence="1">
        <name>Zn(2+)</name>
        <dbReference type="ChEBI" id="CHEBI:29105"/>
    </cofactor>
</comment>
<evidence type="ECO:0000256" key="1">
    <source>
        <dbReference type="ARBA" id="ARBA00001947"/>
    </source>
</evidence>
<evidence type="ECO:0000256" key="3">
    <source>
        <dbReference type="RuleBase" id="RU004447"/>
    </source>
</evidence>
<dbReference type="PANTHER" id="PTHR11851">
    <property type="entry name" value="METALLOPROTEASE"/>
    <property type="match status" value="1"/>
</dbReference>
<keyword evidence="4" id="KW-0732">Signal</keyword>
<comment type="caution">
    <text evidence="7">The sequence shown here is derived from an EMBL/GenBank/DDBJ whole genome shotgun (WGS) entry which is preliminary data.</text>
</comment>
<dbReference type="Gene3D" id="3.30.830.10">
    <property type="entry name" value="Metalloenzyme, LuxS/M16 peptidase-like"/>
    <property type="match status" value="4"/>
</dbReference>
<dbReference type="Proteomes" id="UP001176891">
    <property type="component" value="Unassembled WGS sequence"/>
</dbReference>
<dbReference type="Pfam" id="PF05193">
    <property type="entry name" value="Peptidase_M16_C"/>
    <property type="match status" value="2"/>
</dbReference>
<evidence type="ECO:0000256" key="2">
    <source>
        <dbReference type="ARBA" id="ARBA00007261"/>
    </source>
</evidence>
<dbReference type="InterPro" id="IPR007863">
    <property type="entry name" value="Peptidase_M16_C"/>
</dbReference>
<dbReference type="InterPro" id="IPR050361">
    <property type="entry name" value="MPP/UQCRC_Complex"/>
</dbReference>
<evidence type="ECO:0000313" key="7">
    <source>
        <dbReference type="EMBL" id="MDO5985823.1"/>
    </source>
</evidence>